<dbReference type="STRING" id="1414654.BFR47_13415"/>
<evidence type="ECO:0000313" key="2">
    <source>
        <dbReference type="EMBL" id="OIN10284.1"/>
    </source>
</evidence>
<evidence type="ECO:0000313" key="3">
    <source>
        <dbReference type="Proteomes" id="UP000243073"/>
    </source>
</evidence>
<organism evidence="2 3">
    <name type="scientific">Oceanisphaera psychrotolerans</name>
    <dbReference type="NCBI Taxonomy" id="1414654"/>
    <lineage>
        <taxon>Bacteria</taxon>
        <taxon>Pseudomonadati</taxon>
        <taxon>Pseudomonadota</taxon>
        <taxon>Gammaproteobacteria</taxon>
        <taxon>Aeromonadales</taxon>
        <taxon>Aeromonadaceae</taxon>
        <taxon>Oceanisphaera</taxon>
    </lineage>
</organism>
<evidence type="ECO:0008006" key="4">
    <source>
        <dbReference type="Google" id="ProtNLM"/>
    </source>
</evidence>
<name>A0A1J4QEH6_9GAMM</name>
<feature type="chain" id="PRO_5009632351" description="Phosphate starvation-inducible protein PsiF" evidence="1">
    <location>
        <begin position="23"/>
        <end position="63"/>
    </location>
</feature>
<keyword evidence="3" id="KW-1185">Reference proteome</keyword>
<reference evidence="2 3" key="1">
    <citation type="submission" date="2016-07" db="EMBL/GenBank/DDBJ databases">
        <title>Draft Genome Sequence of Oceanisphaera psychrotolerans, isolated from coastal sediment samples.</title>
        <authorList>
            <person name="Zhuo S."/>
            <person name="Ruan Z."/>
        </authorList>
    </citation>
    <scope>NUCLEOTIDE SEQUENCE [LARGE SCALE GENOMIC DNA]</scope>
    <source>
        <strain evidence="2 3">LAM-WHM-ZC</strain>
    </source>
</reference>
<comment type="caution">
    <text evidence="2">The sequence shown here is derived from an EMBL/GenBank/DDBJ whole genome shotgun (WGS) entry which is preliminary data.</text>
</comment>
<protein>
    <recommendedName>
        <fullName evidence="4">Phosphate starvation-inducible protein PsiF</fullName>
    </recommendedName>
</protein>
<feature type="signal peptide" evidence="1">
    <location>
        <begin position="1"/>
        <end position="22"/>
    </location>
</feature>
<dbReference type="AlphaFoldDB" id="A0A1J4QEH6"/>
<dbReference type="EMBL" id="MDKE01000017">
    <property type="protein sequence ID" value="OIN10284.1"/>
    <property type="molecule type" value="Genomic_DNA"/>
</dbReference>
<sequence length="63" mass="6722">MKTLLSIAFASVLGLMLMPAQAGSVLNTQQPVVQEMASKGDGVDHRECAKLRKMGKKPAGMCF</sequence>
<proteinExistence type="predicted"/>
<gene>
    <name evidence="2" type="ORF">BFR47_13415</name>
</gene>
<keyword evidence="1" id="KW-0732">Signal</keyword>
<accession>A0A1J4QEH6</accession>
<dbReference type="Proteomes" id="UP000243073">
    <property type="component" value="Unassembled WGS sequence"/>
</dbReference>
<evidence type="ECO:0000256" key="1">
    <source>
        <dbReference type="SAM" id="SignalP"/>
    </source>
</evidence>